<name>A0A4R6HJI0_9GAMM</name>
<evidence type="ECO:0000313" key="2">
    <source>
        <dbReference type="EMBL" id="TDO08614.1"/>
    </source>
</evidence>
<feature type="transmembrane region" description="Helical" evidence="1">
    <location>
        <begin position="22"/>
        <end position="44"/>
    </location>
</feature>
<accession>A0A4R6HJI0</accession>
<sequence>MSGPTALDAPPTARAPEGMLDAMLKIGLLLLVAPILVLMGAYFMELGDVRDCLLVQEGHWDYRAGICRDTVQPFVPWSERHPWMVNGGMLTSLAGVALCMVGLYVKRR</sequence>
<dbReference type="Proteomes" id="UP000295150">
    <property type="component" value="Unassembled WGS sequence"/>
</dbReference>
<dbReference type="EMBL" id="SNWH01000007">
    <property type="protein sequence ID" value="TDO08614.1"/>
    <property type="molecule type" value="Genomic_DNA"/>
</dbReference>
<keyword evidence="1" id="KW-1133">Transmembrane helix</keyword>
<comment type="caution">
    <text evidence="2">The sequence shown here is derived from an EMBL/GenBank/DDBJ whole genome shotgun (WGS) entry which is preliminary data.</text>
</comment>
<proteinExistence type="predicted"/>
<dbReference type="AlphaFoldDB" id="A0A4R6HJI0"/>
<evidence type="ECO:0000256" key="1">
    <source>
        <dbReference type="SAM" id="Phobius"/>
    </source>
</evidence>
<keyword evidence="1" id="KW-0812">Transmembrane</keyword>
<evidence type="ECO:0000313" key="3">
    <source>
        <dbReference type="Proteomes" id="UP000295150"/>
    </source>
</evidence>
<gene>
    <name evidence="2" type="ORF">DFO68_10715</name>
</gene>
<keyword evidence="1" id="KW-0472">Membrane</keyword>
<protein>
    <submittedName>
        <fullName evidence="2">Uncharacterized protein</fullName>
    </submittedName>
</protein>
<keyword evidence="3" id="KW-1185">Reference proteome</keyword>
<reference evidence="2 3" key="1">
    <citation type="submission" date="2019-03" db="EMBL/GenBank/DDBJ databases">
        <title>Freshwater and sediment microbial communities from various areas in North America, analyzing microbe dynamics in response to fracking.</title>
        <authorList>
            <person name="Lamendella R."/>
        </authorList>
    </citation>
    <scope>NUCLEOTIDE SEQUENCE [LARGE SCALE GENOMIC DNA]</scope>
    <source>
        <strain evidence="2 3">1_TX</strain>
    </source>
</reference>
<organism evidence="2 3">
    <name type="scientific">Halomonas ventosae</name>
    <dbReference type="NCBI Taxonomy" id="229007"/>
    <lineage>
        <taxon>Bacteria</taxon>
        <taxon>Pseudomonadati</taxon>
        <taxon>Pseudomonadota</taxon>
        <taxon>Gammaproteobacteria</taxon>
        <taxon>Oceanospirillales</taxon>
        <taxon>Halomonadaceae</taxon>
        <taxon>Halomonas</taxon>
    </lineage>
</organism>
<feature type="transmembrane region" description="Helical" evidence="1">
    <location>
        <begin position="83"/>
        <end position="105"/>
    </location>
</feature>